<proteinExistence type="predicted"/>
<keyword evidence="1" id="KW-0472">Membrane</keyword>
<comment type="caution">
    <text evidence="2">The sequence shown here is derived from an EMBL/GenBank/DDBJ whole genome shotgun (WGS) entry which is preliminary data.</text>
</comment>
<keyword evidence="3" id="KW-1185">Reference proteome</keyword>
<accession>A0A844D196</accession>
<evidence type="ECO:0000256" key="1">
    <source>
        <dbReference type="SAM" id="Phobius"/>
    </source>
</evidence>
<gene>
    <name evidence="2" type="ORF">FDP25_16720</name>
</gene>
<dbReference type="Proteomes" id="UP000564704">
    <property type="component" value="Unassembled WGS sequence"/>
</dbReference>
<protein>
    <submittedName>
        <fullName evidence="2">Uncharacterized protein</fullName>
    </submittedName>
</protein>
<dbReference type="AlphaFoldDB" id="A0A844D196"/>
<keyword evidence="1" id="KW-0812">Transmembrane</keyword>
<feature type="transmembrane region" description="Helical" evidence="1">
    <location>
        <begin position="122"/>
        <end position="142"/>
    </location>
</feature>
<reference evidence="2 3" key="1">
    <citation type="submission" date="2019-05" db="EMBL/GenBank/DDBJ databases">
        <title>Roseovarius bejariae sp. nov., a moderately halophylic bacterium isolated from a saline soil in Rambla Salada (Murcia).</title>
        <authorList>
            <person name="Castro D.J."/>
            <person name="Gomez-Altuve A."/>
            <person name="Reina J.C."/>
            <person name="Rodriguez M."/>
            <person name="Sampedro I."/>
            <person name="Llamas I."/>
            <person name="Martinez-Checa F."/>
        </authorList>
    </citation>
    <scope>NUCLEOTIDE SEQUENCE [LARGE SCALE GENOMIC DNA]</scope>
    <source>
        <strain evidence="2 3">A21</strain>
    </source>
</reference>
<dbReference type="EMBL" id="SZWE01000003">
    <property type="protein sequence ID" value="MRU17086.1"/>
    <property type="molecule type" value="Genomic_DNA"/>
</dbReference>
<dbReference type="RefSeq" id="WP_154155178.1">
    <property type="nucleotide sequence ID" value="NZ_SZWE01000003.1"/>
</dbReference>
<name>A0A844D196_9RHOB</name>
<organism evidence="2 3">
    <name type="scientific">Roseovarius bejariae</name>
    <dbReference type="NCBI Taxonomy" id="2576383"/>
    <lineage>
        <taxon>Bacteria</taxon>
        <taxon>Pseudomonadati</taxon>
        <taxon>Pseudomonadota</taxon>
        <taxon>Alphaproteobacteria</taxon>
        <taxon>Rhodobacterales</taxon>
        <taxon>Roseobacteraceae</taxon>
        <taxon>Roseovarius</taxon>
    </lineage>
</organism>
<dbReference type="OrthoDB" id="7874195at2"/>
<evidence type="ECO:0000313" key="2">
    <source>
        <dbReference type="EMBL" id="MRU17086.1"/>
    </source>
</evidence>
<sequence length="172" mass="18524">MTGLPEDLFTQIYRRAPTEQDRARLMAVKAGLGLSPRDELWPVILVLDHYDRAIRAGRVASLRDVQRVLDAMNDIPDRAGPIAAAEARKAIARIIEEASDKIARASAQKSITTADHISRRQLIVAAVVGALSAACLAAAAAWGTYVVLDARGICAEPPGRARDGSIVCFVQR</sequence>
<keyword evidence="1" id="KW-1133">Transmembrane helix</keyword>
<evidence type="ECO:0000313" key="3">
    <source>
        <dbReference type="Proteomes" id="UP000564704"/>
    </source>
</evidence>